<protein>
    <submittedName>
        <fullName evidence="9">Putative dipeptidase</fullName>
        <ecNumber evidence="9">3.4.13.-</ecNumber>
    </submittedName>
</protein>
<evidence type="ECO:0000256" key="6">
    <source>
        <dbReference type="ARBA" id="ARBA00022997"/>
    </source>
</evidence>
<evidence type="ECO:0000256" key="7">
    <source>
        <dbReference type="ARBA" id="ARBA00023049"/>
    </source>
</evidence>
<organism evidence="9">
    <name type="scientific">bioreactor metagenome</name>
    <dbReference type="NCBI Taxonomy" id="1076179"/>
    <lineage>
        <taxon>unclassified sequences</taxon>
        <taxon>metagenomes</taxon>
        <taxon>ecological metagenomes</taxon>
    </lineage>
</organism>
<dbReference type="Pfam" id="PF07687">
    <property type="entry name" value="M20_dimer"/>
    <property type="match status" value="1"/>
</dbReference>
<sequence>MENVLNEIVDKSFAELVKATQDIISIKSVLDDSTIQKGAPFGLGIAQVLDAMLIKAKDMGLTTKNLEGYAGYAQLGKEGEQVAILAHLDVVPAAGAWVVPPYSAQIVDGKLYGRGSVDDKGPAVACLYALKAIKESGLPISKRARLILGTDEESFSRGIEYYLKKEEAPACGFSPDAEFPIIHAEKGLIHFLYSLKMEKTEANIISLEGVTRINVVPDLTTAIVAEVTEEDVVAQIRSLGLGKHFKVETDLKGVKITSMGITGHASLPEKGWNAIQNMLQLLAALFSKANTPLSKFINYLAKHLKMETNGASLGIYCHDEISGGLTINTAMINVDANKATVKFDIRYPVACDGEEILEKLKALAEKLGADFELIQHKKPLYVERDCPFIKVLQETYKECTGQEPKLLAIGGGTYCRSVQNTVSFGPVFPGQQELAHQCNEYIALEDLRKITKIYAQAIYNLIR</sequence>
<comment type="caution">
    <text evidence="9">The sequence shown here is derived from an EMBL/GenBank/DDBJ whole genome shotgun (WGS) entry which is preliminary data.</text>
</comment>
<name>A0A644UNE5_9ZZZZ</name>
<evidence type="ECO:0000313" key="9">
    <source>
        <dbReference type="EMBL" id="MPL80223.1"/>
    </source>
</evidence>
<keyword evidence="6 9" id="KW-0224">Dipeptidase</keyword>
<dbReference type="EC" id="3.4.13.-" evidence="9"/>
<dbReference type="Pfam" id="PF01546">
    <property type="entry name" value="Peptidase_M20"/>
    <property type="match status" value="1"/>
</dbReference>
<dbReference type="NCBIfam" id="NF005591">
    <property type="entry name" value="PRK07318.1"/>
    <property type="match status" value="1"/>
</dbReference>
<dbReference type="GO" id="GO:0006508">
    <property type="term" value="P:proteolysis"/>
    <property type="evidence" value="ECO:0007669"/>
    <property type="project" value="UniProtKB-KW"/>
</dbReference>
<dbReference type="GO" id="GO:0008777">
    <property type="term" value="F:acetylornithine deacetylase activity"/>
    <property type="evidence" value="ECO:0007669"/>
    <property type="project" value="TreeGrafter"/>
</dbReference>
<keyword evidence="4 9" id="KW-0378">Hydrolase</keyword>
<dbReference type="GO" id="GO:0016805">
    <property type="term" value="F:dipeptidase activity"/>
    <property type="evidence" value="ECO:0007669"/>
    <property type="project" value="UniProtKB-KW"/>
</dbReference>
<dbReference type="AlphaFoldDB" id="A0A644UNE5"/>
<keyword evidence="2" id="KW-0645">Protease</keyword>
<dbReference type="InterPro" id="IPR050072">
    <property type="entry name" value="Peptidase_M20A"/>
</dbReference>
<dbReference type="InterPro" id="IPR002933">
    <property type="entry name" value="Peptidase_M20"/>
</dbReference>
<gene>
    <name evidence="9" type="ORF">SDC9_26119</name>
</gene>
<reference evidence="9" key="1">
    <citation type="submission" date="2019-08" db="EMBL/GenBank/DDBJ databases">
        <authorList>
            <person name="Kucharzyk K."/>
            <person name="Murdoch R.W."/>
            <person name="Higgins S."/>
            <person name="Loffler F."/>
        </authorList>
    </citation>
    <scope>NUCLEOTIDE SEQUENCE</scope>
</reference>
<dbReference type="EMBL" id="VSSQ01000135">
    <property type="protein sequence ID" value="MPL80223.1"/>
    <property type="molecule type" value="Genomic_DNA"/>
</dbReference>
<keyword evidence="3" id="KW-0479">Metal-binding</keyword>
<dbReference type="GO" id="GO:0008270">
    <property type="term" value="F:zinc ion binding"/>
    <property type="evidence" value="ECO:0007669"/>
    <property type="project" value="InterPro"/>
</dbReference>
<evidence type="ECO:0000259" key="8">
    <source>
        <dbReference type="Pfam" id="PF07687"/>
    </source>
</evidence>
<accession>A0A644UNE5</accession>
<proteinExistence type="predicted"/>
<dbReference type="InterPro" id="IPR036264">
    <property type="entry name" value="Bact_exopeptidase_dim_dom"/>
</dbReference>
<comment type="cofactor">
    <cofactor evidence="1">
        <name>Zn(2+)</name>
        <dbReference type="ChEBI" id="CHEBI:29105"/>
    </cofactor>
</comment>
<dbReference type="InterPro" id="IPR011650">
    <property type="entry name" value="Peptidase_M20_dimer"/>
</dbReference>
<dbReference type="InterPro" id="IPR001261">
    <property type="entry name" value="ArgE/DapE_CS"/>
</dbReference>
<evidence type="ECO:0000256" key="3">
    <source>
        <dbReference type="ARBA" id="ARBA00022723"/>
    </source>
</evidence>
<dbReference type="Gene3D" id="3.40.630.10">
    <property type="entry name" value="Zn peptidases"/>
    <property type="match status" value="1"/>
</dbReference>
<dbReference type="SUPFAM" id="SSF53187">
    <property type="entry name" value="Zn-dependent exopeptidases"/>
    <property type="match status" value="1"/>
</dbReference>
<dbReference type="InterPro" id="IPR010964">
    <property type="entry name" value="M20A_pepV-rel"/>
</dbReference>
<keyword evidence="7" id="KW-0482">Metalloprotease</keyword>
<dbReference type="Gene3D" id="3.30.70.360">
    <property type="match status" value="2"/>
</dbReference>
<evidence type="ECO:0000256" key="5">
    <source>
        <dbReference type="ARBA" id="ARBA00022833"/>
    </source>
</evidence>
<evidence type="ECO:0000256" key="1">
    <source>
        <dbReference type="ARBA" id="ARBA00001947"/>
    </source>
</evidence>
<keyword evidence="5" id="KW-0862">Zinc</keyword>
<dbReference type="GO" id="GO:0006526">
    <property type="term" value="P:L-arginine biosynthetic process"/>
    <property type="evidence" value="ECO:0007669"/>
    <property type="project" value="TreeGrafter"/>
</dbReference>
<dbReference type="GO" id="GO:0008237">
    <property type="term" value="F:metallopeptidase activity"/>
    <property type="evidence" value="ECO:0007669"/>
    <property type="project" value="UniProtKB-KW"/>
</dbReference>
<dbReference type="SUPFAM" id="SSF55031">
    <property type="entry name" value="Bacterial exopeptidase dimerisation domain"/>
    <property type="match status" value="1"/>
</dbReference>
<dbReference type="PROSITE" id="PS00758">
    <property type="entry name" value="ARGE_DAPE_CPG2_1"/>
    <property type="match status" value="1"/>
</dbReference>
<evidence type="ECO:0000256" key="4">
    <source>
        <dbReference type="ARBA" id="ARBA00022801"/>
    </source>
</evidence>
<dbReference type="PANTHER" id="PTHR43808">
    <property type="entry name" value="ACETYLORNITHINE DEACETYLASE"/>
    <property type="match status" value="1"/>
</dbReference>
<dbReference type="PANTHER" id="PTHR43808:SF31">
    <property type="entry name" value="N-ACETYL-L-CITRULLINE DEACETYLASE"/>
    <property type="match status" value="1"/>
</dbReference>
<dbReference type="NCBIfam" id="TIGR01887">
    <property type="entry name" value="dipeptidaselike"/>
    <property type="match status" value="1"/>
</dbReference>
<evidence type="ECO:0000256" key="2">
    <source>
        <dbReference type="ARBA" id="ARBA00022670"/>
    </source>
</evidence>
<dbReference type="CDD" id="cd03888">
    <property type="entry name" value="M20_PepV"/>
    <property type="match status" value="1"/>
</dbReference>
<feature type="domain" description="Peptidase M20 dimerisation" evidence="8">
    <location>
        <begin position="251"/>
        <end position="369"/>
    </location>
</feature>